<protein>
    <submittedName>
        <fullName evidence="2">Uncharacterized protein</fullName>
    </submittedName>
</protein>
<reference evidence="3" key="1">
    <citation type="journal article" date="2023" name="Commun. Biol.">
        <title>Genome analysis of Parmales, the sister group of diatoms, reveals the evolutionary specialization of diatoms from phago-mixotrophs to photoautotrophs.</title>
        <authorList>
            <person name="Ban H."/>
            <person name="Sato S."/>
            <person name="Yoshikawa S."/>
            <person name="Yamada K."/>
            <person name="Nakamura Y."/>
            <person name="Ichinomiya M."/>
            <person name="Sato N."/>
            <person name="Blanc-Mathieu R."/>
            <person name="Endo H."/>
            <person name="Kuwata A."/>
            <person name="Ogata H."/>
        </authorList>
    </citation>
    <scope>NUCLEOTIDE SEQUENCE [LARGE SCALE GENOMIC DNA]</scope>
    <source>
        <strain evidence="3">NIES 3701</strain>
    </source>
</reference>
<feature type="region of interest" description="Disordered" evidence="1">
    <location>
        <begin position="1"/>
        <end position="25"/>
    </location>
</feature>
<dbReference type="AlphaFoldDB" id="A0A9W7BSH6"/>
<evidence type="ECO:0000313" key="2">
    <source>
        <dbReference type="EMBL" id="GMH95909.1"/>
    </source>
</evidence>
<dbReference type="Proteomes" id="UP001165085">
    <property type="component" value="Unassembled WGS sequence"/>
</dbReference>
<feature type="compositionally biased region" description="Polar residues" evidence="1">
    <location>
        <begin position="16"/>
        <end position="25"/>
    </location>
</feature>
<keyword evidence="3" id="KW-1185">Reference proteome</keyword>
<feature type="region of interest" description="Disordered" evidence="1">
    <location>
        <begin position="165"/>
        <end position="186"/>
    </location>
</feature>
<gene>
    <name evidence="2" type="ORF">TrST_g3411</name>
</gene>
<dbReference type="EMBL" id="BRXY01000452">
    <property type="protein sequence ID" value="GMH95909.1"/>
    <property type="molecule type" value="Genomic_DNA"/>
</dbReference>
<accession>A0A9W7BSH6</accession>
<organism evidence="2 3">
    <name type="scientific">Triparma strigata</name>
    <dbReference type="NCBI Taxonomy" id="1606541"/>
    <lineage>
        <taxon>Eukaryota</taxon>
        <taxon>Sar</taxon>
        <taxon>Stramenopiles</taxon>
        <taxon>Ochrophyta</taxon>
        <taxon>Bolidophyceae</taxon>
        <taxon>Parmales</taxon>
        <taxon>Triparmaceae</taxon>
        <taxon>Triparma</taxon>
    </lineage>
</organism>
<evidence type="ECO:0000313" key="3">
    <source>
        <dbReference type="Proteomes" id="UP001165085"/>
    </source>
</evidence>
<name>A0A9W7BSH6_9STRA</name>
<comment type="caution">
    <text evidence="2">The sequence shown here is derived from an EMBL/GenBank/DDBJ whole genome shotgun (WGS) entry which is preliminary data.</text>
</comment>
<dbReference type="OrthoDB" id="46818at2759"/>
<feature type="compositionally biased region" description="Basic and acidic residues" evidence="1">
    <location>
        <begin position="1"/>
        <end position="15"/>
    </location>
</feature>
<sequence>MDGSKEESAPIKETETSPLSLSFGPSQVEPSLCSKFGSSETYVGTSMFISWLRKRKREFTEFRRSVARYREANRAPPRTSAHESYNVLGVNQFRDLKDFKERVLRGLCPPRGRNMRAITLMKKIEGLQCLYWDKKSRRFCKALIERKRRDDRGYSAEYFGHVRVRQAGTPEDDGTPPENEGKEEAEPKVLTEVPMPSHYGVSIIYNRPSLLPPPVPKEDVVFHDFTVNTPKLGVGVRARGYRIVVTEAPEKPTLVGSWLHAINGTVLRTGMNVEELVEKLKELPRPLKMTVGKQVWVVAKSARPELVDKICRITDPKLFFMRMKEQRSENVDSASWLWREINSLTGLDPHEKMDLESLSDREDEDLEFLRYDYHICEHPGQKGGIIDPWSRIPEGYVKEEALRVGGEVDEVNFEPEDKGIPIQTRPSLQDDNYVMEDGKDYSALKLSDEELDLVASLMKTVGRGNKASDLGLGYQQHVGPEETMTFEGLRKVVDQGGLKRLSKVGKLKPPVGSDYAESNVGIRLPGLTGVSETIGLFRAVPKIFGLFLLAQKRAGEAQDKIDADERIKQKRPFDIKADHPARTLHKQRLEVLYEALYAELRGQLLEIGVPEIKLEKGWMKFDAITAVLSNRDANVFPHFDRLNSVKKPWVSLEIAQVEVKGESAGEMPPITFCPPNRSCPASEYVIVDATKSYSVPDLNRILHFARPNKKPKVRVSKNLKLEKEKVESNMSGPEDSGYCRLAFVFYHKGWIETAEHQRKGKEEKQKKA</sequence>
<evidence type="ECO:0000256" key="1">
    <source>
        <dbReference type="SAM" id="MobiDB-lite"/>
    </source>
</evidence>
<proteinExistence type="predicted"/>